<feature type="transmembrane region" description="Helical" evidence="1">
    <location>
        <begin position="118"/>
        <end position="138"/>
    </location>
</feature>
<evidence type="ECO:0008006" key="4">
    <source>
        <dbReference type="Google" id="ProtNLM"/>
    </source>
</evidence>
<dbReference type="EMBL" id="BMKC01000001">
    <property type="protein sequence ID" value="GGA74124.1"/>
    <property type="molecule type" value="Genomic_DNA"/>
</dbReference>
<feature type="transmembrane region" description="Helical" evidence="1">
    <location>
        <begin position="345"/>
        <end position="361"/>
    </location>
</feature>
<feature type="transmembrane region" description="Helical" evidence="1">
    <location>
        <begin position="59"/>
        <end position="83"/>
    </location>
</feature>
<accession>A0ABQ1HEM7</accession>
<evidence type="ECO:0000313" key="2">
    <source>
        <dbReference type="EMBL" id="GGA74124.1"/>
    </source>
</evidence>
<evidence type="ECO:0000256" key="1">
    <source>
        <dbReference type="SAM" id="Phobius"/>
    </source>
</evidence>
<feature type="transmembrane region" description="Helical" evidence="1">
    <location>
        <begin position="150"/>
        <end position="172"/>
    </location>
</feature>
<feature type="transmembrane region" description="Helical" evidence="1">
    <location>
        <begin position="464"/>
        <end position="483"/>
    </location>
</feature>
<sequence length="517" mass="56104">MDALRRFAAIVHADFRERSRSTRFWVVLCGVGIATWWLFPTADAGYVTVGVGGARGLYSSAWVGMVLGLLYASTLSLFGFYIVRGTLARDFETRVWQLLVATPMTRPGYLLAKWTSHMLVFALLVAVGLGIGLVAQWHHAEASGIDLWQLLLPSLVFAMPALAVAAFFAVLFDLLPWLRRTGGNVLYFFLWIFVFISLAQFFDPEKSAWAASTWLSEPSGISLAMRDIQAWLAQTQPERALSGFSIGMSVMEGGIETFAWNAWEPRAIDLLGRALWLAAAAGGVLALAPALDWAAARTEARAGGRSERAGLRLRWLDWLLRPFELFPAGRLAAAEVRLVLRQRRITWWLALLVLLAVQAFAAPKGMAVAAILAWLLCVDVFARAALRERDTGTASLVFSAAGAGRRILVARLGLALGLAWAVVLPALLRSLGTDPGPLPLLATGASVAVAGLALGAGCRNPRPFELAMVFLAYIGIQGDPLLNTLADPAANLARHAWLLPASALLLLVAWFLGLRRR</sequence>
<reference evidence="3" key="1">
    <citation type="journal article" date="2019" name="Int. J. Syst. Evol. Microbiol.">
        <title>The Global Catalogue of Microorganisms (GCM) 10K type strain sequencing project: providing services to taxonomists for standard genome sequencing and annotation.</title>
        <authorList>
            <consortium name="The Broad Institute Genomics Platform"/>
            <consortium name="The Broad Institute Genome Sequencing Center for Infectious Disease"/>
            <person name="Wu L."/>
            <person name="Ma J."/>
        </authorList>
    </citation>
    <scope>NUCLEOTIDE SEQUENCE [LARGE SCALE GENOMIC DNA]</scope>
    <source>
        <strain evidence="3">CGMCC 1.15905</strain>
    </source>
</reference>
<keyword evidence="1" id="KW-1133">Transmembrane helix</keyword>
<keyword evidence="3" id="KW-1185">Reference proteome</keyword>
<dbReference type="RefSeq" id="WP_188661973.1">
    <property type="nucleotide sequence ID" value="NZ_BMKC01000001.1"/>
</dbReference>
<feature type="transmembrane region" description="Helical" evidence="1">
    <location>
        <begin position="367"/>
        <end position="386"/>
    </location>
</feature>
<dbReference type="Proteomes" id="UP000623419">
    <property type="component" value="Unassembled WGS sequence"/>
</dbReference>
<name>A0ABQ1HEM7_9GAMM</name>
<proteinExistence type="predicted"/>
<feature type="transmembrane region" description="Helical" evidence="1">
    <location>
        <begin position="184"/>
        <end position="202"/>
    </location>
</feature>
<feature type="transmembrane region" description="Helical" evidence="1">
    <location>
        <begin position="440"/>
        <end position="457"/>
    </location>
</feature>
<gene>
    <name evidence="2" type="ORF">GCM10011521_10380</name>
</gene>
<keyword evidence="1" id="KW-0472">Membrane</keyword>
<organism evidence="2 3">
    <name type="scientific">Arenimonas soli</name>
    <dbReference type="NCBI Taxonomy" id="2269504"/>
    <lineage>
        <taxon>Bacteria</taxon>
        <taxon>Pseudomonadati</taxon>
        <taxon>Pseudomonadota</taxon>
        <taxon>Gammaproteobacteria</taxon>
        <taxon>Lysobacterales</taxon>
        <taxon>Lysobacteraceae</taxon>
        <taxon>Arenimonas</taxon>
    </lineage>
</organism>
<comment type="caution">
    <text evidence="2">The sequence shown here is derived from an EMBL/GenBank/DDBJ whole genome shotgun (WGS) entry which is preliminary data.</text>
</comment>
<evidence type="ECO:0000313" key="3">
    <source>
        <dbReference type="Proteomes" id="UP000623419"/>
    </source>
</evidence>
<feature type="transmembrane region" description="Helical" evidence="1">
    <location>
        <begin position="407"/>
        <end position="428"/>
    </location>
</feature>
<keyword evidence="1" id="KW-0812">Transmembrane</keyword>
<feature type="transmembrane region" description="Helical" evidence="1">
    <location>
        <begin position="274"/>
        <end position="295"/>
    </location>
</feature>
<feature type="transmembrane region" description="Helical" evidence="1">
    <location>
        <begin position="495"/>
        <end position="514"/>
    </location>
</feature>
<protein>
    <recommendedName>
        <fullName evidence="4">ABC transporter permease</fullName>
    </recommendedName>
</protein>
<feature type="transmembrane region" description="Helical" evidence="1">
    <location>
        <begin position="21"/>
        <end position="39"/>
    </location>
</feature>